<evidence type="ECO:0000313" key="2">
    <source>
        <dbReference type="EMBL" id="GBP19019.1"/>
    </source>
</evidence>
<comment type="caution">
    <text evidence="2">The sequence shown here is derived from an EMBL/GenBank/DDBJ whole genome shotgun (WGS) entry which is preliminary data.</text>
</comment>
<keyword evidence="3" id="KW-1185">Reference proteome</keyword>
<feature type="compositionally biased region" description="Basic and acidic residues" evidence="1">
    <location>
        <begin position="43"/>
        <end position="56"/>
    </location>
</feature>
<protein>
    <submittedName>
        <fullName evidence="2">Uncharacterized protein</fullName>
    </submittedName>
</protein>
<feature type="region of interest" description="Disordered" evidence="1">
    <location>
        <begin position="85"/>
        <end position="128"/>
    </location>
</feature>
<name>A0A4C1TY92_EUMVA</name>
<organism evidence="2 3">
    <name type="scientific">Eumeta variegata</name>
    <name type="common">Bagworm moth</name>
    <name type="synonym">Eumeta japonica</name>
    <dbReference type="NCBI Taxonomy" id="151549"/>
    <lineage>
        <taxon>Eukaryota</taxon>
        <taxon>Metazoa</taxon>
        <taxon>Ecdysozoa</taxon>
        <taxon>Arthropoda</taxon>
        <taxon>Hexapoda</taxon>
        <taxon>Insecta</taxon>
        <taxon>Pterygota</taxon>
        <taxon>Neoptera</taxon>
        <taxon>Endopterygota</taxon>
        <taxon>Lepidoptera</taxon>
        <taxon>Glossata</taxon>
        <taxon>Ditrysia</taxon>
        <taxon>Tineoidea</taxon>
        <taxon>Psychidae</taxon>
        <taxon>Oiketicinae</taxon>
        <taxon>Eumeta</taxon>
    </lineage>
</organism>
<proteinExistence type="predicted"/>
<reference evidence="2 3" key="1">
    <citation type="journal article" date="2019" name="Commun. Biol.">
        <title>The bagworm genome reveals a unique fibroin gene that provides high tensile strength.</title>
        <authorList>
            <person name="Kono N."/>
            <person name="Nakamura H."/>
            <person name="Ohtoshi R."/>
            <person name="Tomita M."/>
            <person name="Numata K."/>
            <person name="Arakawa K."/>
        </authorList>
    </citation>
    <scope>NUCLEOTIDE SEQUENCE [LARGE SCALE GENOMIC DNA]</scope>
</reference>
<gene>
    <name evidence="2" type="ORF">EVAR_78488_1</name>
</gene>
<evidence type="ECO:0000313" key="3">
    <source>
        <dbReference type="Proteomes" id="UP000299102"/>
    </source>
</evidence>
<dbReference type="Proteomes" id="UP000299102">
    <property type="component" value="Unassembled WGS sequence"/>
</dbReference>
<dbReference type="AlphaFoldDB" id="A0A4C1TY92"/>
<feature type="region of interest" description="Disordered" evidence="1">
    <location>
        <begin position="35"/>
        <end position="56"/>
    </location>
</feature>
<evidence type="ECO:0000256" key="1">
    <source>
        <dbReference type="SAM" id="MobiDB-lite"/>
    </source>
</evidence>
<sequence length="128" mass="13641">MQTIAPPLTSLHAPLGRSASLVGNSRSCRALLTGRVRSARSSEISDDRRIHNAQDGDRDSLVQDAVASVVVRTYARAGTTVKQIGNESENGIRTLKQPKSEPEKELGTEVGIKSDPCGKPHAAVALRT</sequence>
<accession>A0A4C1TY92</accession>
<dbReference type="EMBL" id="BGZK01000103">
    <property type="protein sequence ID" value="GBP19019.1"/>
    <property type="molecule type" value="Genomic_DNA"/>
</dbReference>
<feature type="compositionally biased region" description="Basic and acidic residues" evidence="1">
    <location>
        <begin position="98"/>
        <end position="107"/>
    </location>
</feature>